<sequence length="328" mass="38108">MKARIIVLHEENVSISEIARRLLITRKTVQLWIRRYASTGEIDNLKRGRKSITYTEANARHRDIIAAHTANPFATTRSTALQHGVSMDVVRRHLHAGGIHCYRPAKKIALSPAHRQARIEFARQYLNFNWQDNIVIFTDEKCFKSDKDGRIFLWRTTGTRYNEVNTLPCRTSGRITLGYWGWMSSMGPGELVEVGGRMTGLKYLELLRDVMLPSVRNVYPEPHHIYFVHDNCAVHRAQVVRDWLRTQSNITIIDWPSKSPDINPIENLWGQMVLNWDPSEVRTKINLEKLVTSTWESYRGRDMCWNMVTGMSRRLQEVMNQEGAATRY</sequence>
<gene>
    <name evidence="4" type="ORF">JYU34_010630</name>
</gene>
<comment type="caution">
    <text evidence="4">The sequence shown here is derived from an EMBL/GenBank/DDBJ whole genome shotgun (WGS) entry which is preliminary data.</text>
</comment>
<dbReference type="InterPro" id="IPR036388">
    <property type="entry name" value="WH-like_DNA-bd_sf"/>
</dbReference>
<dbReference type="Pfam" id="PF13384">
    <property type="entry name" value="HTH_23"/>
    <property type="match status" value="1"/>
</dbReference>
<evidence type="ECO:0000313" key="5">
    <source>
        <dbReference type="Proteomes" id="UP000823941"/>
    </source>
</evidence>
<evidence type="ECO:0008006" key="6">
    <source>
        <dbReference type="Google" id="ProtNLM"/>
    </source>
</evidence>
<dbReference type="Pfam" id="PF01498">
    <property type="entry name" value="HTH_Tnp_Tc3_2"/>
    <property type="match status" value="1"/>
</dbReference>
<organism evidence="4 5">
    <name type="scientific">Plutella xylostella</name>
    <name type="common">Diamondback moth</name>
    <name type="synonym">Plutella maculipennis</name>
    <dbReference type="NCBI Taxonomy" id="51655"/>
    <lineage>
        <taxon>Eukaryota</taxon>
        <taxon>Metazoa</taxon>
        <taxon>Ecdysozoa</taxon>
        <taxon>Arthropoda</taxon>
        <taxon>Hexapoda</taxon>
        <taxon>Insecta</taxon>
        <taxon>Pterygota</taxon>
        <taxon>Neoptera</taxon>
        <taxon>Endopterygota</taxon>
        <taxon>Lepidoptera</taxon>
        <taxon>Glossata</taxon>
        <taxon>Ditrysia</taxon>
        <taxon>Yponomeutoidea</taxon>
        <taxon>Plutellidae</taxon>
        <taxon>Plutella</taxon>
    </lineage>
</organism>
<protein>
    <recommendedName>
        <fullName evidence="6">Transposase</fullName>
    </recommendedName>
</protein>
<keyword evidence="5" id="KW-1185">Reference proteome</keyword>
<evidence type="ECO:0000313" key="4">
    <source>
        <dbReference type="EMBL" id="KAG7305139.1"/>
    </source>
</evidence>
<evidence type="ECO:0000256" key="1">
    <source>
        <dbReference type="ARBA" id="ARBA00004123"/>
    </source>
</evidence>
<proteinExistence type="predicted"/>
<dbReference type="Gene3D" id="3.30.420.10">
    <property type="entry name" value="Ribonuclease H-like superfamily/Ribonuclease H"/>
    <property type="match status" value="1"/>
</dbReference>
<evidence type="ECO:0000259" key="2">
    <source>
        <dbReference type="Pfam" id="PF01498"/>
    </source>
</evidence>
<dbReference type="InterPro" id="IPR038717">
    <property type="entry name" value="Tc1-like_DDE_dom"/>
</dbReference>
<dbReference type="SUPFAM" id="SSF46689">
    <property type="entry name" value="Homeodomain-like"/>
    <property type="match status" value="1"/>
</dbReference>
<dbReference type="InterPro" id="IPR002492">
    <property type="entry name" value="Transposase_Tc1-like"/>
</dbReference>
<comment type="subcellular location">
    <subcellularLocation>
        <location evidence="1">Nucleus</location>
    </subcellularLocation>
</comment>
<evidence type="ECO:0000259" key="3">
    <source>
        <dbReference type="Pfam" id="PF13358"/>
    </source>
</evidence>
<feature type="domain" description="Transposase Tc1-like" evidence="2">
    <location>
        <begin position="61"/>
        <end position="127"/>
    </location>
</feature>
<dbReference type="Proteomes" id="UP000823941">
    <property type="component" value="Chromosome 14"/>
</dbReference>
<accession>A0ABQ7QIZ1</accession>
<dbReference type="Pfam" id="PF13358">
    <property type="entry name" value="DDE_3"/>
    <property type="match status" value="1"/>
</dbReference>
<name>A0ABQ7QIZ1_PLUXY</name>
<dbReference type="InterPro" id="IPR009057">
    <property type="entry name" value="Homeodomain-like_sf"/>
</dbReference>
<reference evidence="4 5" key="1">
    <citation type="submission" date="2021-06" db="EMBL/GenBank/DDBJ databases">
        <title>A haploid diamondback moth (Plutella xylostella L.) genome assembly resolves 31 chromosomes and identifies a diamide resistance mutation.</title>
        <authorList>
            <person name="Ward C.M."/>
            <person name="Perry K.D."/>
            <person name="Baker G."/>
            <person name="Powis K."/>
            <person name="Heckel D.G."/>
            <person name="Baxter S.W."/>
        </authorList>
    </citation>
    <scope>NUCLEOTIDE SEQUENCE [LARGE SCALE GENOMIC DNA]</scope>
    <source>
        <strain evidence="4 5">LV</strain>
        <tissue evidence="4">Single pupa</tissue>
    </source>
</reference>
<dbReference type="EMBL" id="JAHIBW010000014">
    <property type="protein sequence ID" value="KAG7305139.1"/>
    <property type="molecule type" value="Genomic_DNA"/>
</dbReference>
<dbReference type="InterPro" id="IPR052338">
    <property type="entry name" value="Transposase_5"/>
</dbReference>
<dbReference type="InterPro" id="IPR036397">
    <property type="entry name" value="RNaseH_sf"/>
</dbReference>
<dbReference type="PANTHER" id="PTHR23022:SF135">
    <property type="entry name" value="SI:DKEY-77F5.3"/>
    <property type="match status" value="1"/>
</dbReference>
<dbReference type="Gene3D" id="1.10.10.10">
    <property type="entry name" value="Winged helix-like DNA-binding domain superfamily/Winged helix DNA-binding domain"/>
    <property type="match status" value="1"/>
</dbReference>
<feature type="domain" description="Tc1-like transposase DDE" evidence="3">
    <location>
        <begin position="135"/>
        <end position="286"/>
    </location>
</feature>
<dbReference type="PANTHER" id="PTHR23022">
    <property type="entry name" value="TRANSPOSABLE ELEMENT-RELATED"/>
    <property type="match status" value="1"/>
</dbReference>